<gene>
    <name evidence="3" type="ORF">KQ878_02170</name>
</gene>
<keyword evidence="1" id="KW-0812">Transmembrane</keyword>
<protein>
    <submittedName>
        <fullName evidence="3">Conjugal transfer protein TraE</fullName>
    </submittedName>
</protein>
<organism evidence="3 4">
    <name type="scientific">Mycoplasma zalophidermidis</name>
    <dbReference type="NCBI Taxonomy" id="398174"/>
    <lineage>
        <taxon>Bacteria</taxon>
        <taxon>Bacillati</taxon>
        <taxon>Mycoplasmatota</taxon>
        <taxon>Mollicutes</taxon>
        <taxon>Mycoplasmataceae</taxon>
        <taxon>Mycoplasma</taxon>
    </lineage>
</organism>
<sequence length="944" mass="110653">MRMLQPKNIKKTKLKVFKNFDWIDFVVLLACVISSIFLTQSVLPKKMNPYFKILIWFLTFGVFSVLLIKIRKYDVRLYRLLIRMICYIFKTKKYNKRNSTKNLIPYAEMLEDRYIKTKMLRGGVKYFSVLKFKGKTPWSEEESDRESFLAKFIDVLDNTKIQISFVRQKELIDYSKNFEALKTNLDQKMQYLKLNNASAEVIENYTNLYEEKFLDFETLDKEIMLDTYYVVLYERRISELQKNIDMVYQYMNSMELEPRLLKSADLVRFLARLNDKELDEELLKKYIDQQQLKTNGLRRNYRDEEEILSNDWILRFKKWLLSKSKKHKNDSSSSKTKLISLDELLRAENVVFKANYFIKDMLYYSIQTVNELPLRLQDGWNSELLNNDSVIVWNLGAISTEAQAHLLDSVAKKNIDNSAVINSKFQRKSNNLQLEAMEYLQDQLLIDGNNLFDSHFMIINKASSLKELKMIESKNYHAAVKARIYLTSLPFRQFEAYAQSCLITTNNLKEAVQISSFNAAYGWSFENEFHNDGNISILGTTISTGEPIIVDRFYKKDAKRTNYNWMTVGTSGTGKSSSKSKSIVDELAQNRNVYVIDLENEYKYLAKKFGGTIFNIGNSGKTTLNPLEIRVSIWDNEDDNKKEVSVEGIVLKHLEWLEGFFKLVNVNFRDEHIMVILSCLKRLYEQTGVYDIRSVEEFKMIKKWPIMSDLIVELENYKYVDEFEKQRKREMVANIADSFKFLFENNGKYQNLYNAETKIDLDNEFIIFNTKELMSLGKDDSNLGSYVLLSLIQDLVYQNVVKNPNKHTVLFIDEIHQYVDNSRPIMLNFVWKLTKTGRKYLFGLDLTTQSPSDLLVSAKAESIVQNCQYSTIFGLKEKDLKAVEQMYEYTGGLNKSMTSFLSAGVIGNNMISLNLNSKIKIDVWYNEYEKGLYFKQGDFRKQEL</sequence>
<dbReference type="PANTHER" id="PTHR30121:SF6">
    <property type="entry name" value="SLR6007 PROTEIN"/>
    <property type="match status" value="1"/>
</dbReference>
<evidence type="ECO:0000259" key="2">
    <source>
        <dbReference type="Pfam" id="PF19044"/>
    </source>
</evidence>
<dbReference type="RefSeq" id="WP_216567843.1">
    <property type="nucleotide sequence ID" value="NZ_JAHMHK010000003.1"/>
</dbReference>
<dbReference type="InterPro" id="IPR043964">
    <property type="entry name" value="P-loop_TraG"/>
</dbReference>
<name>A0ABS6DT63_9MOLU</name>
<accession>A0ABS6DT63</accession>
<keyword evidence="1" id="KW-1133">Transmembrane helix</keyword>
<feature type="transmembrane region" description="Helical" evidence="1">
    <location>
        <begin position="20"/>
        <end position="38"/>
    </location>
</feature>
<reference evidence="3" key="1">
    <citation type="submission" date="2021-06" db="EMBL/GenBank/DDBJ databases">
        <title>Novel Mycoplasma species detected in California sea lions (Zalophus californianus) from the USA.</title>
        <authorList>
            <person name="Volokhov D.V."/>
            <person name="Furtak V.A."/>
            <person name="Zagorodnyaya T.A."/>
        </authorList>
    </citation>
    <scope>NUCLEOTIDE SEQUENCE [LARGE SCALE GENOMIC DNA]</scope>
    <source>
        <strain evidence="3">CSL 4779</strain>
    </source>
</reference>
<feature type="domain" description="TraG P-loop" evidence="2">
    <location>
        <begin position="544"/>
        <end position="876"/>
    </location>
</feature>
<feature type="transmembrane region" description="Helical" evidence="1">
    <location>
        <begin position="50"/>
        <end position="70"/>
    </location>
</feature>
<dbReference type="NCBIfam" id="NF045975">
    <property type="entry name" value="VirB4_plasma"/>
    <property type="match status" value="1"/>
</dbReference>
<comment type="caution">
    <text evidence="3">The sequence shown here is derived from an EMBL/GenBank/DDBJ whole genome shotgun (WGS) entry which is preliminary data.</text>
</comment>
<dbReference type="EMBL" id="JAHMHK010000003">
    <property type="protein sequence ID" value="MBU4693678.1"/>
    <property type="molecule type" value="Genomic_DNA"/>
</dbReference>
<keyword evidence="4" id="KW-1185">Reference proteome</keyword>
<proteinExistence type="predicted"/>
<dbReference type="Pfam" id="PF19044">
    <property type="entry name" value="P-loop_TraG"/>
    <property type="match status" value="1"/>
</dbReference>
<dbReference type="Proteomes" id="UP000812267">
    <property type="component" value="Unassembled WGS sequence"/>
</dbReference>
<evidence type="ECO:0000313" key="4">
    <source>
        <dbReference type="Proteomes" id="UP000812267"/>
    </source>
</evidence>
<dbReference type="PANTHER" id="PTHR30121">
    <property type="entry name" value="UNCHARACTERIZED PROTEIN YJGR-RELATED"/>
    <property type="match status" value="1"/>
</dbReference>
<dbReference type="InterPro" id="IPR051162">
    <property type="entry name" value="T4SS_component"/>
</dbReference>
<evidence type="ECO:0000313" key="3">
    <source>
        <dbReference type="EMBL" id="MBU4693678.1"/>
    </source>
</evidence>
<keyword evidence="1" id="KW-0472">Membrane</keyword>
<evidence type="ECO:0000256" key="1">
    <source>
        <dbReference type="SAM" id="Phobius"/>
    </source>
</evidence>